<feature type="transmembrane region" description="Helical" evidence="7">
    <location>
        <begin position="21"/>
        <end position="45"/>
    </location>
</feature>
<dbReference type="GO" id="GO:0005886">
    <property type="term" value="C:plasma membrane"/>
    <property type="evidence" value="ECO:0007669"/>
    <property type="project" value="UniProtKB-SubCell"/>
</dbReference>
<evidence type="ECO:0000256" key="7">
    <source>
        <dbReference type="SAM" id="Phobius"/>
    </source>
</evidence>
<comment type="subcellular location">
    <subcellularLocation>
        <location evidence="1">Cell membrane</location>
        <topology evidence="1">Multi-pass membrane protein</topology>
    </subcellularLocation>
</comment>
<dbReference type="InterPro" id="IPR003838">
    <property type="entry name" value="ABC3_permease_C"/>
</dbReference>
<evidence type="ECO:0000313" key="10">
    <source>
        <dbReference type="Proteomes" id="UP000190080"/>
    </source>
</evidence>
<sequence>MKPLSILSYFANNKRKLLPSFICISLGVFIIYLFSIIISGAGSAMKQASVDMLERGTFVSSNSKNSISDYIRNKINRDIVPIQNQNGQIQYNSVMGEMSIDVYRIFPQDMKKVLKIFDLKLIRGKVPNGKKNEILLSLKLAKQYKVNVGDSVKPNSQNGTNLDGTYKVTGIIDGPVITAFTSGRSDIKRSEALKNSIIIKVNIKNSKRISKQLKDLAGKSVNIIDYKSMKKQIDQIAMGLRSLEFIIILVIIVVLCVSMANLNYISFINRKNEFSILTAIGYRKGFLCRKLLKENVMNCMTAYISGILFTMLVVSLLNISLWNPNGQSVALFNINDIGTAIIMPAFVAIISMLTPLKEIRAMEYECLNR</sequence>
<keyword evidence="5 7" id="KW-0472">Membrane</keyword>
<comment type="similarity">
    <text evidence="6">Belongs to the ABC-4 integral membrane protein family.</text>
</comment>
<feature type="transmembrane region" description="Helical" evidence="7">
    <location>
        <begin position="296"/>
        <end position="317"/>
    </location>
</feature>
<dbReference type="EMBL" id="MZGV01000016">
    <property type="protein sequence ID" value="OPJ62263.1"/>
    <property type="molecule type" value="Genomic_DNA"/>
</dbReference>
<evidence type="ECO:0000256" key="5">
    <source>
        <dbReference type="ARBA" id="ARBA00023136"/>
    </source>
</evidence>
<gene>
    <name evidence="9" type="ORF">CLORY_18710</name>
</gene>
<feature type="transmembrane region" description="Helical" evidence="7">
    <location>
        <begin position="337"/>
        <end position="356"/>
    </location>
</feature>
<evidence type="ECO:0000313" key="9">
    <source>
        <dbReference type="EMBL" id="OPJ62263.1"/>
    </source>
</evidence>
<keyword evidence="10" id="KW-1185">Reference proteome</keyword>
<keyword evidence="4 7" id="KW-1133">Transmembrane helix</keyword>
<evidence type="ECO:0000256" key="4">
    <source>
        <dbReference type="ARBA" id="ARBA00022989"/>
    </source>
</evidence>
<reference evidence="9 10" key="1">
    <citation type="submission" date="2017-03" db="EMBL/GenBank/DDBJ databases">
        <title>Genome sequence of Clostridium oryzae DSM 28571.</title>
        <authorList>
            <person name="Poehlein A."/>
            <person name="Daniel R."/>
        </authorList>
    </citation>
    <scope>NUCLEOTIDE SEQUENCE [LARGE SCALE GENOMIC DNA]</scope>
    <source>
        <strain evidence="9 10">DSM 28571</strain>
    </source>
</reference>
<evidence type="ECO:0000256" key="3">
    <source>
        <dbReference type="ARBA" id="ARBA00022692"/>
    </source>
</evidence>
<evidence type="ECO:0000256" key="2">
    <source>
        <dbReference type="ARBA" id="ARBA00022475"/>
    </source>
</evidence>
<dbReference type="PANTHER" id="PTHR30572">
    <property type="entry name" value="MEMBRANE COMPONENT OF TRANSPORTER-RELATED"/>
    <property type="match status" value="1"/>
</dbReference>
<dbReference type="PANTHER" id="PTHR30572:SF4">
    <property type="entry name" value="ABC TRANSPORTER PERMEASE YTRF"/>
    <property type="match status" value="1"/>
</dbReference>
<organism evidence="9 10">
    <name type="scientific">Clostridium oryzae</name>
    <dbReference type="NCBI Taxonomy" id="1450648"/>
    <lineage>
        <taxon>Bacteria</taxon>
        <taxon>Bacillati</taxon>
        <taxon>Bacillota</taxon>
        <taxon>Clostridia</taxon>
        <taxon>Eubacteriales</taxon>
        <taxon>Clostridiaceae</taxon>
        <taxon>Clostridium</taxon>
    </lineage>
</organism>
<protein>
    <submittedName>
        <fullName evidence="9">FtsX-like permease family protein</fullName>
    </submittedName>
</protein>
<keyword evidence="3 7" id="KW-0812">Transmembrane</keyword>
<dbReference type="Proteomes" id="UP000190080">
    <property type="component" value="Unassembled WGS sequence"/>
</dbReference>
<dbReference type="AlphaFoldDB" id="A0A1V4IQT6"/>
<name>A0A1V4IQT6_9CLOT</name>
<evidence type="ECO:0000256" key="1">
    <source>
        <dbReference type="ARBA" id="ARBA00004651"/>
    </source>
</evidence>
<dbReference type="GO" id="GO:0022857">
    <property type="term" value="F:transmembrane transporter activity"/>
    <property type="evidence" value="ECO:0007669"/>
    <property type="project" value="TreeGrafter"/>
</dbReference>
<feature type="domain" description="ABC3 transporter permease C-terminal" evidence="8">
    <location>
        <begin position="245"/>
        <end position="363"/>
    </location>
</feature>
<dbReference type="RefSeq" id="WP_169911577.1">
    <property type="nucleotide sequence ID" value="NZ_MZGV01000016.1"/>
</dbReference>
<dbReference type="STRING" id="1450648.CLORY_18710"/>
<accession>A0A1V4IQT6</accession>
<feature type="transmembrane region" description="Helical" evidence="7">
    <location>
        <begin position="245"/>
        <end position="265"/>
    </location>
</feature>
<proteinExistence type="inferred from homology"/>
<dbReference type="Pfam" id="PF02687">
    <property type="entry name" value="FtsX"/>
    <property type="match status" value="1"/>
</dbReference>
<keyword evidence="2" id="KW-1003">Cell membrane</keyword>
<evidence type="ECO:0000256" key="6">
    <source>
        <dbReference type="ARBA" id="ARBA00038076"/>
    </source>
</evidence>
<evidence type="ECO:0000259" key="8">
    <source>
        <dbReference type="Pfam" id="PF02687"/>
    </source>
</evidence>
<dbReference type="InterPro" id="IPR050250">
    <property type="entry name" value="Macrolide_Exporter_MacB"/>
</dbReference>
<comment type="caution">
    <text evidence="9">The sequence shown here is derived from an EMBL/GenBank/DDBJ whole genome shotgun (WGS) entry which is preliminary data.</text>
</comment>